<dbReference type="AlphaFoldDB" id="A0A9P8JCA0"/>
<feature type="compositionally biased region" description="Basic residues" evidence="1">
    <location>
        <begin position="592"/>
        <end position="604"/>
    </location>
</feature>
<feature type="region of interest" description="Disordered" evidence="1">
    <location>
        <begin position="508"/>
        <end position="562"/>
    </location>
</feature>
<feature type="compositionally biased region" description="Basic and acidic residues" evidence="1">
    <location>
        <begin position="508"/>
        <end position="519"/>
    </location>
</feature>
<feature type="region of interest" description="Disordered" evidence="1">
    <location>
        <begin position="655"/>
        <end position="731"/>
    </location>
</feature>
<feature type="compositionally biased region" description="Polar residues" evidence="1">
    <location>
        <begin position="623"/>
        <end position="633"/>
    </location>
</feature>
<proteinExistence type="predicted"/>
<feature type="non-terminal residue" evidence="2">
    <location>
        <position position="731"/>
    </location>
</feature>
<organism evidence="2 3">
    <name type="scientific">Aureobasidium melanogenum</name>
    <name type="common">Aureobasidium pullulans var. melanogenum</name>
    <dbReference type="NCBI Taxonomy" id="46634"/>
    <lineage>
        <taxon>Eukaryota</taxon>
        <taxon>Fungi</taxon>
        <taxon>Dikarya</taxon>
        <taxon>Ascomycota</taxon>
        <taxon>Pezizomycotina</taxon>
        <taxon>Dothideomycetes</taxon>
        <taxon>Dothideomycetidae</taxon>
        <taxon>Dothideales</taxon>
        <taxon>Saccotheciaceae</taxon>
        <taxon>Aureobasidium</taxon>
    </lineage>
</organism>
<dbReference type="PANTHER" id="PTHR42085">
    <property type="entry name" value="F-BOX DOMAIN-CONTAINING PROTEIN"/>
    <property type="match status" value="1"/>
</dbReference>
<evidence type="ECO:0000313" key="2">
    <source>
        <dbReference type="EMBL" id="KAG9695943.1"/>
    </source>
</evidence>
<protein>
    <submittedName>
        <fullName evidence="2">Uncharacterized protein</fullName>
    </submittedName>
</protein>
<feature type="region of interest" description="Disordered" evidence="1">
    <location>
        <begin position="157"/>
        <end position="177"/>
    </location>
</feature>
<dbReference type="EMBL" id="JAHFXF010000116">
    <property type="protein sequence ID" value="KAG9695943.1"/>
    <property type="molecule type" value="Genomic_DNA"/>
</dbReference>
<feature type="compositionally biased region" description="Polar residues" evidence="1">
    <location>
        <begin position="521"/>
        <end position="532"/>
    </location>
</feature>
<accession>A0A9P8JCA0</accession>
<dbReference type="Proteomes" id="UP000779574">
    <property type="component" value="Unassembled WGS sequence"/>
</dbReference>
<name>A0A9P8JCA0_AURME</name>
<feature type="compositionally biased region" description="Low complexity" evidence="1">
    <location>
        <begin position="665"/>
        <end position="677"/>
    </location>
</feature>
<reference evidence="2" key="2">
    <citation type="submission" date="2021-08" db="EMBL/GenBank/DDBJ databases">
        <authorList>
            <person name="Gostincar C."/>
            <person name="Sun X."/>
            <person name="Song Z."/>
            <person name="Gunde-Cimerman N."/>
        </authorList>
    </citation>
    <scope>NUCLEOTIDE SEQUENCE</scope>
    <source>
        <strain evidence="2">EXF-9911</strain>
    </source>
</reference>
<dbReference type="InterPro" id="IPR038883">
    <property type="entry name" value="AN11006-like"/>
</dbReference>
<evidence type="ECO:0000313" key="3">
    <source>
        <dbReference type="Proteomes" id="UP000779574"/>
    </source>
</evidence>
<feature type="region of interest" description="Disordered" evidence="1">
    <location>
        <begin position="584"/>
        <end position="641"/>
    </location>
</feature>
<evidence type="ECO:0000256" key="1">
    <source>
        <dbReference type="SAM" id="MobiDB-lite"/>
    </source>
</evidence>
<feature type="compositionally biased region" description="Polar residues" evidence="1">
    <location>
        <begin position="699"/>
        <end position="721"/>
    </location>
</feature>
<feature type="compositionally biased region" description="Basic and acidic residues" evidence="1">
    <location>
        <begin position="612"/>
        <end position="621"/>
    </location>
</feature>
<gene>
    <name evidence="2" type="ORF">KCU76_g4096</name>
</gene>
<sequence length="731" mass="81372">MQLVRLPIEIQQQILEHVAISEATMATPMDIDASSDPMIPPADGSSPLLALPKELRRAIFGYILPPKDKIIEPYKTLTQPQKPRPVAPVAPNAPGAPAALLVPFLQANLHHMAHILQNNPNVPPHMLQALQNVVTQMLQNNQPVPANILQIIQNAATQTPPSVPPQPNTQQTGSAASVATATAATAATAATSETAKEKKKPALAVGDALVLCKQIASEILVMLYEERTFALNVYEGISDGGIEFLNSGRQRLQYRENFTQVRFKRFEGPDDPFGFSRIKRLVVRIYPATEAASEQKNSRHNAMHTHFMIRALVKLLKHDGSFGLNRLQMRFVEPRSHLWRPYPWQNTTDFSLRSSSIHGISNIEVILRGLLELRQVQTAVCELPPSLYRDSTLCDFIDRLLGVITNKLHPGTVDDEIAIKIEGARDMLDDWIHSSMFSTATSKAMPALLKDSDFNEVQDTDCFNSYPDEDNYYDIPARPDVKTKRFTDDYSPPLRDTYEERITSIDGEGERAWNTEHHSSNNRVSPSGTNSHNGDESAHTSTTRRPRFGSLLSSSSRESSGGASLLEMVSINDEDALPRLNSLVHADLTSPKNRRTRPTPHRTNNHGSVAKPELRRSERVRARNSTDNALPTTNEHKSLSSEELVFNPLSAVEDPLPAPARANGSDDSYSDPFDSSSRFLNSIRRQAYEAQDQRPSDVLDQTASNSTQENRRTPSSKQNMSRDIINLEYDE</sequence>
<dbReference type="PANTHER" id="PTHR42085:SF1">
    <property type="entry name" value="F-BOX DOMAIN-CONTAINING PROTEIN"/>
    <property type="match status" value="1"/>
</dbReference>
<feature type="compositionally biased region" description="Low complexity" evidence="1">
    <location>
        <begin position="549"/>
        <end position="562"/>
    </location>
</feature>
<dbReference type="OrthoDB" id="3939615at2759"/>
<reference evidence="2" key="1">
    <citation type="journal article" date="2021" name="J Fungi (Basel)">
        <title>Virulence traits and population genomics of the black yeast Aureobasidium melanogenum.</title>
        <authorList>
            <person name="Cernosa A."/>
            <person name="Sun X."/>
            <person name="Gostincar C."/>
            <person name="Fang C."/>
            <person name="Gunde-Cimerman N."/>
            <person name="Song Z."/>
        </authorList>
    </citation>
    <scope>NUCLEOTIDE SEQUENCE</scope>
    <source>
        <strain evidence="2">EXF-9911</strain>
    </source>
</reference>
<comment type="caution">
    <text evidence="2">The sequence shown here is derived from an EMBL/GenBank/DDBJ whole genome shotgun (WGS) entry which is preliminary data.</text>
</comment>